<evidence type="ECO:0000313" key="2">
    <source>
        <dbReference type="Proteomes" id="UP000242699"/>
    </source>
</evidence>
<dbReference type="Gene3D" id="3.40.50.300">
    <property type="entry name" value="P-loop containing nucleotide triphosphate hydrolases"/>
    <property type="match status" value="1"/>
</dbReference>
<dbReference type="SUPFAM" id="SSF52540">
    <property type="entry name" value="P-loop containing nucleoside triphosphate hydrolases"/>
    <property type="match status" value="1"/>
</dbReference>
<dbReference type="Proteomes" id="UP000242699">
    <property type="component" value="Unassembled WGS sequence"/>
</dbReference>
<evidence type="ECO:0000313" key="1">
    <source>
        <dbReference type="EMBL" id="PSR21364.1"/>
    </source>
</evidence>
<evidence type="ECO:0008006" key="3">
    <source>
        <dbReference type="Google" id="ProtNLM"/>
    </source>
</evidence>
<dbReference type="CDD" id="cd00267">
    <property type="entry name" value="ABC_ATPase"/>
    <property type="match status" value="1"/>
</dbReference>
<gene>
    <name evidence="1" type="ORF">C7B43_21340</name>
</gene>
<comment type="caution">
    <text evidence="1">The sequence shown here is derived from an EMBL/GenBank/DDBJ whole genome shotgun (WGS) entry which is preliminary data.</text>
</comment>
<dbReference type="AlphaFoldDB" id="A0A2T2WGK0"/>
<protein>
    <recommendedName>
        <fullName evidence="3">ABC transporter domain-containing protein</fullName>
    </recommendedName>
</protein>
<name>A0A2T2WGK0_9FIRM</name>
<sequence>MLILDEPSDGLDAPSAKILGDTLAHFAQNDRSVPVTSHHLEQSIPVCSIAARNVSRTLFVGAGIPIIILFGERYLASNHAILLTRLPNFALSNALPVHPRRWPSISARIPLMVQITSALAVAAQAWFADIDL</sequence>
<reference evidence="1 2" key="1">
    <citation type="journal article" date="2014" name="BMC Genomics">
        <title>Comparison of environmental and isolate Sulfobacillus genomes reveals diverse carbon, sulfur, nitrogen, and hydrogen metabolisms.</title>
        <authorList>
            <person name="Justice N.B."/>
            <person name="Norman A."/>
            <person name="Brown C.T."/>
            <person name="Singh A."/>
            <person name="Thomas B.C."/>
            <person name="Banfield J.F."/>
        </authorList>
    </citation>
    <scope>NUCLEOTIDE SEQUENCE [LARGE SCALE GENOMIC DNA]</scope>
    <source>
        <strain evidence="1">AMDSBA1</strain>
    </source>
</reference>
<proteinExistence type="predicted"/>
<dbReference type="InterPro" id="IPR027417">
    <property type="entry name" value="P-loop_NTPase"/>
</dbReference>
<dbReference type="EMBL" id="PXYT01000136">
    <property type="protein sequence ID" value="PSR21364.1"/>
    <property type="molecule type" value="Genomic_DNA"/>
</dbReference>
<accession>A0A2T2WGK0</accession>
<organism evidence="1 2">
    <name type="scientific">Sulfobacillus benefaciens</name>
    <dbReference type="NCBI Taxonomy" id="453960"/>
    <lineage>
        <taxon>Bacteria</taxon>
        <taxon>Bacillati</taxon>
        <taxon>Bacillota</taxon>
        <taxon>Clostridia</taxon>
        <taxon>Eubacteriales</taxon>
        <taxon>Clostridiales Family XVII. Incertae Sedis</taxon>
        <taxon>Sulfobacillus</taxon>
    </lineage>
</organism>